<dbReference type="SUPFAM" id="SSF52540">
    <property type="entry name" value="P-loop containing nucleoside triphosphate hydrolases"/>
    <property type="match status" value="1"/>
</dbReference>
<evidence type="ECO:0000256" key="6">
    <source>
        <dbReference type="NCBIfam" id="TIGR00152"/>
    </source>
</evidence>
<dbReference type="Pfam" id="PF01121">
    <property type="entry name" value="CoaE"/>
    <property type="match status" value="1"/>
</dbReference>
<proteinExistence type="inferred from homology"/>
<evidence type="ECO:0000313" key="7">
    <source>
        <dbReference type="EMBL" id="MDT3402576.1"/>
    </source>
</evidence>
<dbReference type="InterPro" id="IPR001977">
    <property type="entry name" value="Depp_CoAkinase"/>
</dbReference>
<gene>
    <name evidence="5" type="primary">coaE</name>
    <name evidence="7" type="ORF">QE417_001648</name>
</gene>
<reference evidence="8" key="1">
    <citation type="submission" date="2023-07" db="EMBL/GenBank/DDBJ databases">
        <title>Functional and genomic diversity of the sorghum phyllosphere microbiome.</title>
        <authorList>
            <person name="Shade A."/>
        </authorList>
    </citation>
    <scope>NUCLEOTIDE SEQUENCE [LARGE SCALE GENOMIC DNA]</scope>
    <source>
        <strain evidence="8">SORGH_AS_0422</strain>
    </source>
</reference>
<accession>A0ABU3GSX4</accession>
<evidence type="ECO:0000256" key="3">
    <source>
        <dbReference type="ARBA" id="ARBA00022840"/>
    </source>
</evidence>
<dbReference type="Proteomes" id="UP001258315">
    <property type="component" value="Unassembled WGS sequence"/>
</dbReference>
<sequence length="198" mass="22104">MLKIGITGNIGSGKTTISHMFELLGIPVFYSDDEAKNVMVNDAQLVKGIKKHFGNEAYFADGSLNRKHIGAIVFSNATQLTTLNSLVHPAVFRAFDAWVEQHPYAPYVMKEAAILFESGSYKDCDYTILITAPAPMRLQRVMQRDGITQAEAESRNAKQMPQEEKEKLTNIIIKNDNSELVIPQILLLHEQLIKQATA</sequence>
<keyword evidence="5 7" id="KW-0808">Transferase</keyword>
<organism evidence="7 8">
    <name type="scientific">Mucilaginibacter terrae</name>
    <dbReference type="NCBI Taxonomy" id="1955052"/>
    <lineage>
        <taxon>Bacteria</taxon>
        <taxon>Pseudomonadati</taxon>
        <taxon>Bacteroidota</taxon>
        <taxon>Sphingobacteriia</taxon>
        <taxon>Sphingobacteriales</taxon>
        <taxon>Sphingobacteriaceae</taxon>
        <taxon>Mucilaginibacter</taxon>
    </lineage>
</organism>
<dbReference type="HAMAP" id="MF_00376">
    <property type="entry name" value="Dephospho_CoA_kinase"/>
    <property type="match status" value="1"/>
</dbReference>
<dbReference type="EC" id="2.7.1.24" evidence="5 6"/>
<comment type="catalytic activity">
    <reaction evidence="5">
        <text>3'-dephospho-CoA + ATP = ADP + CoA + H(+)</text>
        <dbReference type="Rhea" id="RHEA:18245"/>
        <dbReference type="ChEBI" id="CHEBI:15378"/>
        <dbReference type="ChEBI" id="CHEBI:30616"/>
        <dbReference type="ChEBI" id="CHEBI:57287"/>
        <dbReference type="ChEBI" id="CHEBI:57328"/>
        <dbReference type="ChEBI" id="CHEBI:456216"/>
        <dbReference type="EC" id="2.7.1.24"/>
    </reaction>
</comment>
<evidence type="ECO:0000313" key="8">
    <source>
        <dbReference type="Proteomes" id="UP001258315"/>
    </source>
</evidence>
<evidence type="ECO:0000256" key="1">
    <source>
        <dbReference type="ARBA" id="ARBA00009018"/>
    </source>
</evidence>
<dbReference type="InterPro" id="IPR027417">
    <property type="entry name" value="P-loop_NTPase"/>
</dbReference>
<dbReference type="PANTHER" id="PTHR10695">
    <property type="entry name" value="DEPHOSPHO-COA KINASE-RELATED"/>
    <property type="match status" value="1"/>
</dbReference>
<protein>
    <recommendedName>
        <fullName evidence="5 6">Dephospho-CoA kinase</fullName>
        <ecNumber evidence="5 6">2.7.1.24</ecNumber>
    </recommendedName>
    <alternativeName>
        <fullName evidence="5">Dephosphocoenzyme A kinase</fullName>
    </alternativeName>
</protein>
<comment type="function">
    <text evidence="5">Catalyzes the phosphorylation of the 3'-hydroxyl group of dephosphocoenzyme A to form coenzyme A.</text>
</comment>
<keyword evidence="8" id="KW-1185">Reference proteome</keyword>
<dbReference type="PROSITE" id="PS51219">
    <property type="entry name" value="DPCK"/>
    <property type="match status" value="1"/>
</dbReference>
<dbReference type="GO" id="GO:0004140">
    <property type="term" value="F:dephospho-CoA kinase activity"/>
    <property type="evidence" value="ECO:0007669"/>
    <property type="project" value="UniProtKB-EC"/>
</dbReference>
<feature type="binding site" evidence="5">
    <location>
        <begin position="11"/>
        <end position="16"/>
    </location>
    <ligand>
        <name>ATP</name>
        <dbReference type="ChEBI" id="CHEBI:30616"/>
    </ligand>
</feature>
<dbReference type="CDD" id="cd02022">
    <property type="entry name" value="DPCK"/>
    <property type="match status" value="1"/>
</dbReference>
<keyword evidence="3 5" id="KW-0067">ATP-binding</keyword>
<evidence type="ECO:0000256" key="2">
    <source>
        <dbReference type="ARBA" id="ARBA00022741"/>
    </source>
</evidence>
<keyword evidence="5" id="KW-0963">Cytoplasm</keyword>
<keyword evidence="2 5" id="KW-0547">Nucleotide-binding</keyword>
<dbReference type="Gene3D" id="3.40.50.300">
    <property type="entry name" value="P-loop containing nucleotide triphosphate hydrolases"/>
    <property type="match status" value="1"/>
</dbReference>
<dbReference type="PANTHER" id="PTHR10695:SF46">
    <property type="entry name" value="BIFUNCTIONAL COENZYME A SYNTHASE-RELATED"/>
    <property type="match status" value="1"/>
</dbReference>
<dbReference type="NCBIfam" id="TIGR00152">
    <property type="entry name" value="dephospho-CoA kinase"/>
    <property type="match status" value="1"/>
</dbReference>
<evidence type="ECO:0000256" key="5">
    <source>
        <dbReference type="HAMAP-Rule" id="MF_00376"/>
    </source>
</evidence>
<comment type="caution">
    <text evidence="7">The sequence shown here is derived from an EMBL/GenBank/DDBJ whole genome shotgun (WGS) entry which is preliminary data.</text>
</comment>
<comment type="similarity">
    <text evidence="1 5">Belongs to the CoaE family.</text>
</comment>
<dbReference type="EMBL" id="JAVLVU010000001">
    <property type="protein sequence ID" value="MDT3402576.1"/>
    <property type="molecule type" value="Genomic_DNA"/>
</dbReference>
<evidence type="ECO:0000256" key="4">
    <source>
        <dbReference type="ARBA" id="ARBA00022993"/>
    </source>
</evidence>
<comment type="subcellular location">
    <subcellularLocation>
        <location evidence="5">Cytoplasm</location>
    </subcellularLocation>
</comment>
<dbReference type="RefSeq" id="WP_311949178.1">
    <property type="nucleotide sequence ID" value="NZ_JAVLVU010000001.1"/>
</dbReference>
<name>A0ABU3GSX4_9SPHI</name>
<keyword evidence="4 5" id="KW-0173">Coenzyme A biosynthesis</keyword>
<keyword evidence="5 7" id="KW-0418">Kinase</keyword>
<comment type="pathway">
    <text evidence="5">Cofactor biosynthesis; coenzyme A biosynthesis; CoA from (R)-pantothenate: step 5/5.</text>
</comment>